<name>A0ABR6NG45_9SPHN</name>
<dbReference type="PROSITE" id="PS51257">
    <property type="entry name" value="PROKAR_LIPOPROTEIN"/>
    <property type="match status" value="1"/>
</dbReference>
<evidence type="ECO:0000313" key="5">
    <source>
        <dbReference type="Proteomes" id="UP001138540"/>
    </source>
</evidence>
<dbReference type="InterPro" id="IPR019734">
    <property type="entry name" value="TPR_rpt"/>
</dbReference>
<dbReference type="InterPro" id="IPR036680">
    <property type="entry name" value="SPOR-like_sf"/>
</dbReference>
<protein>
    <submittedName>
        <fullName evidence="4">Flp pilus assembly protein TadD</fullName>
    </submittedName>
</protein>
<dbReference type="Pfam" id="PF05036">
    <property type="entry name" value="SPOR"/>
    <property type="match status" value="1"/>
</dbReference>
<dbReference type="Proteomes" id="UP001138540">
    <property type="component" value="Unassembled WGS sequence"/>
</dbReference>
<evidence type="ECO:0000256" key="2">
    <source>
        <dbReference type="SAM" id="MobiDB-lite"/>
    </source>
</evidence>
<evidence type="ECO:0000256" key="1">
    <source>
        <dbReference type="PROSITE-ProRule" id="PRU00339"/>
    </source>
</evidence>
<organism evidence="4 5">
    <name type="scientific">Sphingobium lignivorans</name>
    <dbReference type="NCBI Taxonomy" id="2735886"/>
    <lineage>
        <taxon>Bacteria</taxon>
        <taxon>Pseudomonadati</taxon>
        <taxon>Pseudomonadota</taxon>
        <taxon>Alphaproteobacteria</taxon>
        <taxon>Sphingomonadales</taxon>
        <taxon>Sphingomonadaceae</taxon>
        <taxon>Sphingobium</taxon>
    </lineage>
</organism>
<dbReference type="Gene3D" id="3.30.70.1070">
    <property type="entry name" value="Sporulation related repeat"/>
    <property type="match status" value="1"/>
</dbReference>
<feature type="domain" description="SPOR" evidence="3">
    <location>
        <begin position="359"/>
        <end position="442"/>
    </location>
</feature>
<dbReference type="Gene3D" id="1.25.40.10">
    <property type="entry name" value="Tetratricopeptide repeat domain"/>
    <property type="match status" value="1"/>
</dbReference>
<dbReference type="EMBL" id="JACHKA010000001">
    <property type="protein sequence ID" value="MBB5986046.1"/>
    <property type="molecule type" value="Genomic_DNA"/>
</dbReference>
<gene>
    <name evidence="4" type="ORF">HNP60_002020</name>
</gene>
<keyword evidence="1" id="KW-0802">TPR repeat</keyword>
<dbReference type="PROSITE" id="PS51724">
    <property type="entry name" value="SPOR"/>
    <property type="match status" value="1"/>
</dbReference>
<proteinExistence type="predicted"/>
<feature type="repeat" description="TPR" evidence="1">
    <location>
        <begin position="73"/>
        <end position="106"/>
    </location>
</feature>
<evidence type="ECO:0000259" key="3">
    <source>
        <dbReference type="PROSITE" id="PS51724"/>
    </source>
</evidence>
<dbReference type="InterPro" id="IPR007730">
    <property type="entry name" value="SPOR-like_dom"/>
</dbReference>
<dbReference type="SUPFAM" id="SSF110997">
    <property type="entry name" value="Sporulation related repeat"/>
    <property type="match status" value="1"/>
</dbReference>
<keyword evidence="5" id="KW-1185">Reference proteome</keyword>
<evidence type="ECO:0000313" key="4">
    <source>
        <dbReference type="EMBL" id="MBB5986046.1"/>
    </source>
</evidence>
<dbReference type="RefSeq" id="WP_184153155.1">
    <property type="nucleotide sequence ID" value="NZ_JACHKA010000001.1"/>
</dbReference>
<accession>A0ABR6NG45</accession>
<dbReference type="SUPFAM" id="SSF48452">
    <property type="entry name" value="TPR-like"/>
    <property type="match status" value="1"/>
</dbReference>
<feature type="region of interest" description="Disordered" evidence="2">
    <location>
        <begin position="449"/>
        <end position="476"/>
    </location>
</feature>
<reference evidence="4 5" key="1">
    <citation type="submission" date="2020-08" db="EMBL/GenBank/DDBJ databases">
        <title>Exploring microbial biodiversity for novel pathways involved in the catabolism of aromatic compounds derived from lignin.</title>
        <authorList>
            <person name="Elkins J."/>
        </authorList>
    </citation>
    <scope>NUCLEOTIDE SEQUENCE [LARGE SCALE GENOMIC DNA]</scope>
    <source>
        <strain evidence="4 5">B1D3A</strain>
    </source>
</reference>
<comment type="caution">
    <text evidence="4">The sequence shown here is derived from an EMBL/GenBank/DDBJ whole genome shotgun (WGS) entry which is preliminary data.</text>
</comment>
<sequence>MAKRTFSIMLASGAILGSSMVGCSGAGRDHRPAISAAQAPTLGARVEQALAGKDYARALLQAEALVAAAPQDADARALLGRAYLANGRYLSARTAFSDAMTLGNRDVRTIISLALTQAGLGDDAAARALLAEHAGSLPAADYGLAMAMAGDVREGARALLAASREPDATAQTRQNLAYALALGGAWGQARLVAGQDLPAREAEQRIAQWSRISEGEEKGARVHAMIGVVPRADDAGQPERLALRGTGETPARMAALADPVAQARAELSMASAEPAAAPAAEPVAMAAAEPKPASPDTLALAAAFESGNETASPMIHAPADPMRRAVRDAFQRSGGSDAQTLVARTGMSRVARLVAPVADARASDWVVQLGAYDNEAVAREKWAKLSRTRDAVGGFNEVHSEVTLNGRAFHRLAIRGFGDRASAVTLCNSLRASGQPCFVRLDDTDSTRMARARAKGEDSRVASAKQAAGSSRLAAR</sequence>
<dbReference type="InterPro" id="IPR011990">
    <property type="entry name" value="TPR-like_helical_dom_sf"/>
</dbReference>
<dbReference type="PROSITE" id="PS50005">
    <property type="entry name" value="TPR"/>
    <property type="match status" value="1"/>
</dbReference>
<feature type="compositionally biased region" description="Basic and acidic residues" evidence="2">
    <location>
        <begin position="449"/>
        <end position="460"/>
    </location>
</feature>